<keyword evidence="2" id="KW-1185">Reference proteome</keyword>
<proteinExistence type="predicted"/>
<accession>A0A3Q7H698</accession>
<reference evidence="1" key="1">
    <citation type="journal article" date="2012" name="Nature">
        <title>The tomato genome sequence provides insights into fleshy fruit evolution.</title>
        <authorList>
            <consortium name="Tomato Genome Consortium"/>
        </authorList>
    </citation>
    <scope>NUCLEOTIDE SEQUENCE [LARGE SCALE GENOMIC DNA]</scope>
    <source>
        <strain evidence="1">cv. Heinz 1706</strain>
    </source>
</reference>
<protein>
    <submittedName>
        <fullName evidence="1">Uncharacterized protein</fullName>
    </submittedName>
</protein>
<evidence type="ECO:0000313" key="1">
    <source>
        <dbReference type="EnsemblPlants" id="Solyc07g018095.1.1"/>
    </source>
</evidence>
<evidence type="ECO:0000313" key="2">
    <source>
        <dbReference type="Proteomes" id="UP000004994"/>
    </source>
</evidence>
<dbReference type="AlphaFoldDB" id="A0A3Q7H698"/>
<reference evidence="1" key="2">
    <citation type="submission" date="2019-01" db="UniProtKB">
        <authorList>
            <consortium name="EnsemblPlants"/>
        </authorList>
    </citation>
    <scope>IDENTIFICATION</scope>
    <source>
        <strain evidence="1">cv. Heinz 1706</strain>
    </source>
</reference>
<dbReference type="InParanoid" id="A0A3Q7H698"/>
<dbReference type="Proteomes" id="UP000004994">
    <property type="component" value="Chromosome 7"/>
</dbReference>
<name>A0A3Q7H698_SOLLC</name>
<sequence length="60" mass="6805">MTNVESLQYPTLIHPDLSFVVNKVCQFMHMSWSLKKQCTIVRSSTGFKFKVLVDGAAQLT</sequence>
<organism evidence="1">
    <name type="scientific">Solanum lycopersicum</name>
    <name type="common">Tomato</name>
    <name type="synonym">Lycopersicon esculentum</name>
    <dbReference type="NCBI Taxonomy" id="4081"/>
    <lineage>
        <taxon>Eukaryota</taxon>
        <taxon>Viridiplantae</taxon>
        <taxon>Streptophyta</taxon>
        <taxon>Embryophyta</taxon>
        <taxon>Tracheophyta</taxon>
        <taxon>Spermatophyta</taxon>
        <taxon>Magnoliopsida</taxon>
        <taxon>eudicotyledons</taxon>
        <taxon>Gunneridae</taxon>
        <taxon>Pentapetalae</taxon>
        <taxon>asterids</taxon>
        <taxon>lamiids</taxon>
        <taxon>Solanales</taxon>
        <taxon>Solanaceae</taxon>
        <taxon>Solanoideae</taxon>
        <taxon>Solaneae</taxon>
        <taxon>Solanum</taxon>
        <taxon>Solanum subgen. Lycopersicon</taxon>
    </lineage>
</organism>
<dbReference type="Gramene" id="Solyc07g018095.1.1">
    <property type="protein sequence ID" value="Solyc07g018095.1.1"/>
    <property type="gene ID" value="Solyc07g018095.1"/>
</dbReference>
<dbReference type="EnsemblPlants" id="Solyc07g018095.1.1">
    <property type="protein sequence ID" value="Solyc07g018095.1.1"/>
    <property type="gene ID" value="Solyc07g018095.1"/>
</dbReference>